<dbReference type="Pfam" id="PF00582">
    <property type="entry name" value="Usp"/>
    <property type="match status" value="1"/>
</dbReference>
<dbReference type="Gene3D" id="3.40.50.12370">
    <property type="match status" value="1"/>
</dbReference>
<keyword evidence="3" id="KW-1185">Reference proteome</keyword>
<sequence>MKNILVINDRSAEADNAIAFALELASNTDSGLLLWNTFEQPVAKRQRAYATAPFRVGGHQHANGLSVSNDVWLQRHNTANVPVENYYTSNFTASHIAEFAIKKDVWMIVKGTTESDVEQSVFENDHTQSILNSANCPILLIPERSDKRRFDKMVYTADLRYCRLEVLRMLVKLAQPHQSDIMVAHIAAKGLPDVTEQYANEVFSTEISSNVKYPNLYFNHIKERNIPKAIDVMVDVMGADLLVLVNHKFHFEEIVGHKLSGRLPDYLHIPLLVFPS</sequence>
<dbReference type="InterPro" id="IPR006016">
    <property type="entry name" value="UspA"/>
</dbReference>
<protein>
    <submittedName>
        <fullName evidence="2">Nucleotide-binding universal stress UspA family protein</fullName>
    </submittedName>
</protein>
<dbReference type="SUPFAM" id="SSF52402">
    <property type="entry name" value="Adenine nucleotide alpha hydrolases-like"/>
    <property type="match status" value="1"/>
</dbReference>
<comment type="caution">
    <text evidence="2">The sequence shown here is derived from an EMBL/GenBank/DDBJ whole genome shotgun (WGS) entry which is preliminary data.</text>
</comment>
<dbReference type="EMBL" id="QAOQ01000003">
    <property type="protein sequence ID" value="PTQ97929.1"/>
    <property type="molecule type" value="Genomic_DNA"/>
</dbReference>
<feature type="domain" description="UspA" evidence="1">
    <location>
        <begin position="1"/>
        <end position="142"/>
    </location>
</feature>
<gene>
    <name evidence="2" type="ORF">C8P68_10388</name>
</gene>
<dbReference type="AlphaFoldDB" id="A0A2T5JAX4"/>
<reference evidence="2 3" key="1">
    <citation type="submission" date="2018-04" db="EMBL/GenBank/DDBJ databases">
        <title>Genomic Encyclopedia of Archaeal and Bacterial Type Strains, Phase II (KMG-II): from individual species to whole genera.</title>
        <authorList>
            <person name="Goeker M."/>
        </authorList>
    </citation>
    <scope>NUCLEOTIDE SEQUENCE [LARGE SCALE GENOMIC DNA]</scope>
    <source>
        <strain evidence="2 3">DSM 26809</strain>
    </source>
</reference>
<proteinExistence type="predicted"/>
<dbReference type="Proteomes" id="UP000244168">
    <property type="component" value="Unassembled WGS sequence"/>
</dbReference>
<name>A0A2T5JAX4_9SPHI</name>
<evidence type="ECO:0000259" key="1">
    <source>
        <dbReference type="Pfam" id="PF00582"/>
    </source>
</evidence>
<accession>A0A2T5JAX4</accession>
<dbReference type="CDD" id="cd00293">
    <property type="entry name" value="USP-like"/>
    <property type="match status" value="1"/>
</dbReference>
<evidence type="ECO:0000313" key="3">
    <source>
        <dbReference type="Proteomes" id="UP000244168"/>
    </source>
</evidence>
<dbReference type="OrthoDB" id="790059at2"/>
<dbReference type="RefSeq" id="WP_107828126.1">
    <property type="nucleotide sequence ID" value="NZ_CP160205.1"/>
</dbReference>
<organism evidence="2 3">
    <name type="scientific">Mucilaginibacter yixingensis</name>
    <dbReference type="NCBI Taxonomy" id="1295612"/>
    <lineage>
        <taxon>Bacteria</taxon>
        <taxon>Pseudomonadati</taxon>
        <taxon>Bacteroidota</taxon>
        <taxon>Sphingobacteriia</taxon>
        <taxon>Sphingobacteriales</taxon>
        <taxon>Sphingobacteriaceae</taxon>
        <taxon>Mucilaginibacter</taxon>
    </lineage>
</organism>
<evidence type="ECO:0000313" key="2">
    <source>
        <dbReference type="EMBL" id="PTQ97929.1"/>
    </source>
</evidence>